<dbReference type="EnsemblProtists" id="EKX48599">
    <property type="protein sequence ID" value="EKX48599"/>
    <property type="gene ID" value="GUITHDRAFT_159492"/>
</dbReference>
<dbReference type="KEGG" id="gtt:GUITHDRAFT_159492"/>
<dbReference type="GeneID" id="17305111"/>
<feature type="binding site" evidence="4">
    <location>
        <position position="111"/>
    </location>
    <ligand>
        <name>substrate</name>
    </ligand>
</feature>
<evidence type="ECO:0000256" key="4">
    <source>
        <dbReference type="PIRSR" id="PIRSR000097-2"/>
    </source>
</evidence>
<dbReference type="CDD" id="cd19071">
    <property type="entry name" value="AKR_AKR1-5-like"/>
    <property type="match status" value="1"/>
</dbReference>
<dbReference type="Proteomes" id="UP000011087">
    <property type="component" value="Unassembled WGS sequence"/>
</dbReference>
<dbReference type="FunFam" id="3.20.20.100:FF:000015">
    <property type="entry name" value="Oxidoreductase, aldo/keto reductase family"/>
    <property type="match status" value="1"/>
</dbReference>
<dbReference type="eggNOG" id="KOG1577">
    <property type="taxonomic scope" value="Eukaryota"/>
</dbReference>
<dbReference type="OrthoDB" id="416253at2759"/>
<evidence type="ECO:0000259" key="6">
    <source>
        <dbReference type="Pfam" id="PF00248"/>
    </source>
</evidence>
<name>L1JKB7_GUITC</name>
<reference evidence="9" key="2">
    <citation type="submission" date="2012-11" db="EMBL/GenBank/DDBJ databases">
        <authorList>
            <person name="Kuo A."/>
            <person name="Curtis B.A."/>
            <person name="Tanifuji G."/>
            <person name="Burki F."/>
            <person name="Gruber A."/>
            <person name="Irimia M."/>
            <person name="Maruyama S."/>
            <person name="Arias M.C."/>
            <person name="Ball S.G."/>
            <person name="Gile G.H."/>
            <person name="Hirakawa Y."/>
            <person name="Hopkins J.F."/>
            <person name="Rensing S.A."/>
            <person name="Schmutz J."/>
            <person name="Symeonidi A."/>
            <person name="Elias M."/>
            <person name="Eveleigh R.J."/>
            <person name="Herman E.K."/>
            <person name="Klute M.J."/>
            <person name="Nakayama T."/>
            <person name="Obornik M."/>
            <person name="Reyes-Prieto A."/>
            <person name="Armbrust E.V."/>
            <person name="Aves S.J."/>
            <person name="Beiko R.G."/>
            <person name="Coutinho P."/>
            <person name="Dacks J.B."/>
            <person name="Durnford D.G."/>
            <person name="Fast N.M."/>
            <person name="Green B.R."/>
            <person name="Grisdale C."/>
            <person name="Hempe F."/>
            <person name="Henrissat B."/>
            <person name="Hoppner M.P."/>
            <person name="Ishida K.-I."/>
            <person name="Kim E."/>
            <person name="Koreny L."/>
            <person name="Kroth P.G."/>
            <person name="Liu Y."/>
            <person name="Malik S.-B."/>
            <person name="Maier U.G."/>
            <person name="McRose D."/>
            <person name="Mock T."/>
            <person name="Neilson J.A."/>
            <person name="Onodera N.T."/>
            <person name="Poole A.M."/>
            <person name="Pritham E.J."/>
            <person name="Richards T.A."/>
            <person name="Rocap G."/>
            <person name="Roy S.W."/>
            <person name="Sarai C."/>
            <person name="Schaack S."/>
            <person name="Shirato S."/>
            <person name="Slamovits C.H."/>
            <person name="Spencer D.F."/>
            <person name="Suzuki S."/>
            <person name="Worden A.Z."/>
            <person name="Zauner S."/>
            <person name="Barry K."/>
            <person name="Bell C."/>
            <person name="Bharti A.K."/>
            <person name="Crow J.A."/>
            <person name="Grimwood J."/>
            <person name="Kramer R."/>
            <person name="Lindquist E."/>
            <person name="Lucas S."/>
            <person name="Salamov A."/>
            <person name="McFadden G.I."/>
            <person name="Lane C.E."/>
            <person name="Keeling P.J."/>
            <person name="Gray M.W."/>
            <person name="Grigoriev I.V."/>
            <person name="Archibald J.M."/>
        </authorList>
    </citation>
    <scope>NUCLEOTIDE SEQUENCE</scope>
    <source>
        <strain evidence="9">CCMP2712</strain>
    </source>
</reference>
<dbReference type="HOGENOM" id="CLU_023205_0_1_1"/>
<comment type="similarity">
    <text evidence="1">Belongs to the aldo/keto reductase family.</text>
</comment>
<evidence type="ECO:0000256" key="1">
    <source>
        <dbReference type="ARBA" id="ARBA00007905"/>
    </source>
</evidence>
<dbReference type="PRINTS" id="PR00069">
    <property type="entry name" value="ALDKETRDTASE"/>
</dbReference>
<keyword evidence="9" id="KW-1185">Reference proteome</keyword>
<dbReference type="OMA" id="YCLQKNW"/>
<protein>
    <recommendedName>
        <fullName evidence="6">NADP-dependent oxidoreductase domain-containing protein</fullName>
    </recommendedName>
</protein>
<dbReference type="InterPro" id="IPR036812">
    <property type="entry name" value="NAD(P)_OxRdtase_dom_sf"/>
</dbReference>
<dbReference type="Gene3D" id="3.20.20.100">
    <property type="entry name" value="NADP-dependent oxidoreductase domain"/>
    <property type="match status" value="1"/>
</dbReference>
<dbReference type="InterPro" id="IPR018170">
    <property type="entry name" value="Aldo/ket_reductase_CS"/>
</dbReference>
<dbReference type="PROSITE" id="PS00798">
    <property type="entry name" value="ALDOKETO_REDUCTASE_1"/>
    <property type="match status" value="1"/>
</dbReference>
<reference evidence="8" key="3">
    <citation type="submission" date="2015-06" db="UniProtKB">
        <authorList>
            <consortium name="EnsemblProtists"/>
        </authorList>
    </citation>
    <scope>IDENTIFICATION</scope>
</reference>
<gene>
    <name evidence="7" type="ORF">GUITHDRAFT_159492</name>
</gene>
<dbReference type="RefSeq" id="XP_005835579.1">
    <property type="nucleotide sequence ID" value="XM_005835522.1"/>
</dbReference>
<dbReference type="InterPro" id="IPR023210">
    <property type="entry name" value="NADP_OxRdtase_dom"/>
</dbReference>
<dbReference type="PANTHER" id="PTHR43827:SF13">
    <property type="entry name" value="ALDO_KETO REDUCTASE FAMILY PROTEIN"/>
    <property type="match status" value="1"/>
</dbReference>
<dbReference type="PIRSF" id="PIRSF000097">
    <property type="entry name" value="AKR"/>
    <property type="match status" value="1"/>
</dbReference>
<feature type="site" description="Lowers pKa of active site Tyr" evidence="5">
    <location>
        <position position="75"/>
    </location>
</feature>
<feature type="domain" description="NADP-dependent oxidoreductase" evidence="6">
    <location>
        <begin position="27"/>
        <end position="260"/>
    </location>
</feature>
<accession>L1JKB7</accession>
<dbReference type="Pfam" id="PF00248">
    <property type="entry name" value="Aldo_ket_red"/>
    <property type="match status" value="1"/>
</dbReference>
<evidence type="ECO:0000313" key="8">
    <source>
        <dbReference type="EnsemblProtists" id="EKX48599"/>
    </source>
</evidence>
<sequence>MQGAKILNDGRSMPRLGLGVFRSEPGPTTFHAVLTALQLGYRHIDTAAYYRNEESVGEAIRASGLPREQVFVTTKLASMGASGYDYEGTMKALKDSLRRLGMDYVDMYLIHSPNDKKNRLEQWRALEDAKAAGLARSIGVSNYGIHHLEELEKHFKTLPATNQVELHPWLARKELVAYCTEKGIVLTAYSPLAKASKMADAEVLTLASKHKCTPAQVLIKWSLQQGFVTIPKSTNPARIKENMQVDSFELSEEDLVKMKSWDCYMTTGWDPTRSM</sequence>
<dbReference type="SUPFAM" id="SSF51430">
    <property type="entry name" value="NAD(P)-linked oxidoreductase"/>
    <property type="match status" value="1"/>
</dbReference>
<evidence type="ECO:0000313" key="9">
    <source>
        <dbReference type="Proteomes" id="UP000011087"/>
    </source>
</evidence>
<dbReference type="InterPro" id="IPR020471">
    <property type="entry name" value="AKR"/>
</dbReference>
<evidence type="ECO:0000256" key="2">
    <source>
        <dbReference type="ARBA" id="ARBA00023002"/>
    </source>
</evidence>
<evidence type="ECO:0000256" key="3">
    <source>
        <dbReference type="PIRSR" id="PIRSR000097-1"/>
    </source>
</evidence>
<keyword evidence="2" id="KW-0560">Oxidoreductase</keyword>
<dbReference type="PaxDb" id="55529-EKX48599"/>
<organism evidence="7">
    <name type="scientific">Guillardia theta (strain CCMP2712)</name>
    <name type="common">Cryptophyte</name>
    <dbReference type="NCBI Taxonomy" id="905079"/>
    <lineage>
        <taxon>Eukaryota</taxon>
        <taxon>Cryptophyceae</taxon>
        <taxon>Pyrenomonadales</taxon>
        <taxon>Geminigeraceae</taxon>
        <taxon>Guillardia</taxon>
    </lineage>
</organism>
<dbReference type="AlphaFoldDB" id="L1JKB7"/>
<evidence type="ECO:0000256" key="5">
    <source>
        <dbReference type="PIRSR" id="PIRSR000097-3"/>
    </source>
</evidence>
<evidence type="ECO:0000313" key="7">
    <source>
        <dbReference type="EMBL" id="EKX48599.1"/>
    </source>
</evidence>
<dbReference type="PANTHER" id="PTHR43827">
    <property type="entry name" value="2,5-DIKETO-D-GLUCONIC ACID REDUCTASE"/>
    <property type="match status" value="1"/>
</dbReference>
<reference evidence="7 9" key="1">
    <citation type="journal article" date="2012" name="Nature">
        <title>Algal genomes reveal evolutionary mosaicism and the fate of nucleomorphs.</title>
        <authorList>
            <consortium name="DOE Joint Genome Institute"/>
            <person name="Curtis B.A."/>
            <person name="Tanifuji G."/>
            <person name="Burki F."/>
            <person name="Gruber A."/>
            <person name="Irimia M."/>
            <person name="Maruyama S."/>
            <person name="Arias M.C."/>
            <person name="Ball S.G."/>
            <person name="Gile G.H."/>
            <person name="Hirakawa Y."/>
            <person name="Hopkins J.F."/>
            <person name="Kuo A."/>
            <person name="Rensing S.A."/>
            <person name="Schmutz J."/>
            <person name="Symeonidi A."/>
            <person name="Elias M."/>
            <person name="Eveleigh R.J."/>
            <person name="Herman E.K."/>
            <person name="Klute M.J."/>
            <person name="Nakayama T."/>
            <person name="Obornik M."/>
            <person name="Reyes-Prieto A."/>
            <person name="Armbrust E.V."/>
            <person name="Aves S.J."/>
            <person name="Beiko R.G."/>
            <person name="Coutinho P."/>
            <person name="Dacks J.B."/>
            <person name="Durnford D.G."/>
            <person name="Fast N.M."/>
            <person name="Green B.R."/>
            <person name="Grisdale C.J."/>
            <person name="Hempel F."/>
            <person name="Henrissat B."/>
            <person name="Hoppner M.P."/>
            <person name="Ishida K."/>
            <person name="Kim E."/>
            <person name="Koreny L."/>
            <person name="Kroth P.G."/>
            <person name="Liu Y."/>
            <person name="Malik S.B."/>
            <person name="Maier U.G."/>
            <person name="McRose D."/>
            <person name="Mock T."/>
            <person name="Neilson J.A."/>
            <person name="Onodera N.T."/>
            <person name="Poole A.M."/>
            <person name="Pritham E.J."/>
            <person name="Richards T.A."/>
            <person name="Rocap G."/>
            <person name="Roy S.W."/>
            <person name="Sarai C."/>
            <person name="Schaack S."/>
            <person name="Shirato S."/>
            <person name="Slamovits C.H."/>
            <person name="Spencer D.F."/>
            <person name="Suzuki S."/>
            <person name="Worden A.Z."/>
            <person name="Zauner S."/>
            <person name="Barry K."/>
            <person name="Bell C."/>
            <person name="Bharti A.K."/>
            <person name="Crow J.A."/>
            <person name="Grimwood J."/>
            <person name="Kramer R."/>
            <person name="Lindquist E."/>
            <person name="Lucas S."/>
            <person name="Salamov A."/>
            <person name="McFadden G.I."/>
            <person name="Lane C.E."/>
            <person name="Keeling P.J."/>
            <person name="Gray M.W."/>
            <person name="Grigoriev I.V."/>
            <person name="Archibald J.M."/>
        </authorList>
    </citation>
    <scope>NUCLEOTIDE SEQUENCE</scope>
    <source>
        <strain evidence="7 9">CCMP2712</strain>
    </source>
</reference>
<dbReference type="STRING" id="905079.L1JKB7"/>
<proteinExistence type="inferred from homology"/>
<dbReference type="PROSITE" id="PS00062">
    <property type="entry name" value="ALDOKETO_REDUCTASE_2"/>
    <property type="match status" value="1"/>
</dbReference>
<dbReference type="EMBL" id="JH992985">
    <property type="protein sequence ID" value="EKX48599.1"/>
    <property type="molecule type" value="Genomic_DNA"/>
</dbReference>
<dbReference type="GO" id="GO:0016491">
    <property type="term" value="F:oxidoreductase activity"/>
    <property type="evidence" value="ECO:0007669"/>
    <property type="project" value="UniProtKB-KW"/>
</dbReference>
<feature type="active site" description="Proton donor" evidence="3">
    <location>
        <position position="50"/>
    </location>
</feature>
<dbReference type="PROSITE" id="PS00063">
    <property type="entry name" value="ALDOKETO_REDUCTASE_3"/>
    <property type="match status" value="1"/>
</dbReference>